<dbReference type="InterPro" id="IPR016039">
    <property type="entry name" value="Thiolase-like"/>
</dbReference>
<keyword evidence="8" id="KW-0472">Membrane</keyword>
<dbReference type="GO" id="GO:0006633">
    <property type="term" value="P:fatty acid biosynthetic process"/>
    <property type="evidence" value="ECO:0007669"/>
    <property type="project" value="InterPro"/>
</dbReference>
<dbReference type="Pfam" id="PF08659">
    <property type="entry name" value="KR"/>
    <property type="match status" value="1"/>
</dbReference>
<dbReference type="InterPro" id="IPR020841">
    <property type="entry name" value="PKS_Beta-ketoAc_synthase_dom"/>
</dbReference>
<evidence type="ECO:0000256" key="6">
    <source>
        <dbReference type="ARBA" id="ARBA00023268"/>
    </source>
</evidence>
<dbReference type="Gene3D" id="3.40.366.10">
    <property type="entry name" value="Malonyl-Coenzyme A Acyl Carrier Protein, domain 2"/>
    <property type="match status" value="2"/>
</dbReference>
<feature type="domain" description="Carrier" evidence="9">
    <location>
        <begin position="2358"/>
        <end position="2433"/>
    </location>
</feature>
<dbReference type="SMART" id="SM00823">
    <property type="entry name" value="PKS_PP"/>
    <property type="match status" value="2"/>
</dbReference>
<evidence type="ECO:0000313" key="12">
    <source>
        <dbReference type="Proteomes" id="UP000287352"/>
    </source>
</evidence>
<dbReference type="RefSeq" id="WP_126583145.1">
    <property type="nucleotide sequence ID" value="NZ_BIFR01000002.1"/>
</dbReference>
<dbReference type="GO" id="GO:0004312">
    <property type="term" value="F:fatty acid synthase activity"/>
    <property type="evidence" value="ECO:0007669"/>
    <property type="project" value="TreeGrafter"/>
</dbReference>
<dbReference type="CDD" id="cd08953">
    <property type="entry name" value="KR_2_SDR_x"/>
    <property type="match status" value="1"/>
</dbReference>
<dbReference type="Gene3D" id="3.40.50.720">
    <property type="entry name" value="NAD(P)-binding Rossmann-like Domain"/>
    <property type="match status" value="1"/>
</dbReference>
<dbReference type="SMART" id="SM00827">
    <property type="entry name" value="PKS_AT"/>
    <property type="match status" value="2"/>
</dbReference>
<dbReference type="InterPro" id="IPR036291">
    <property type="entry name" value="NAD(P)-bd_dom_sf"/>
</dbReference>
<evidence type="ECO:0000256" key="5">
    <source>
        <dbReference type="ARBA" id="ARBA00023098"/>
    </source>
</evidence>
<dbReference type="Pfam" id="PF00550">
    <property type="entry name" value="PP-binding"/>
    <property type="match status" value="2"/>
</dbReference>
<feature type="domain" description="Carrier" evidence="9">
    <location>
        <begin position="837"/>
        <end position="912"/>
    </location>
</feature>
<feature type="domain" description="Ketosynthase family 3 (KS3)" evidence="10">
    <location>
        <begin position="943"/>
        <end position="1365"/>
    </location>
</feature>
<evidence type="ECO:0000256" key="1">
    <source>
        <dbReference type="ARBA" id="ARBA00022450"/>
    </source>
</evidence>
<evidence type="ECO:0000256" key="7">
    <source>
        <dbReference type="SAM" id="MobiDB-lite"/>
    </source>
</evidence>
<dbReference type="Gene3D" id="3.40.47.10">
    <property type="match status" value="2"/>
</dbReference>
<dbReference type="InterPro" id="IPR016036">
    <property type="entry name" value="Malonyl_transacylase_ACP-bd"/>
</dbReference>
<dbReference type="InterPro" id="IPR057326">
    <property type="entry name" value="KR_dom"/>
</dbReference>
<evidence type="ECO:0000259" key="9">
    <source>
        <dbReference type="PROSITE" id="PS50075"/>
    </source>
</evidence>
<dbReference type="SUPFAM" id="SSF53901">
    <property type="entry name" value="Thiolase-like"/>
    <property type="match status" value="2"/>
</dbReference>
<dbReference type="InterPro" id="IPR009081">
    <property type="entry name" value="PP-bd_ACP"/>
</dbReference>
<evidence type="ECO:0000256" key="3">
    <source>
        <dbReference type="ARBA" id="ARBA00022679"/>
    </source>
</evidence>
<dbReference type="PANTHER" id="PTHR43775">
    <property type="entry name" value="FATTY ACID SYNTHASE"/>
    <property type="match status" value="1"/>
</dbReference>
<dbReference type="SMART" id="SM00825">
    <property type="entry name" value="PKS_KS"/>
    <property type="match status" value="2"/>
</dbReference>
<dbReference type="InterPro" id="IPR013968">
    <property type="entry name" value="PKS_KR"/>
</dbReference>
<feature type="domain" description="Ketosynthase family 3 (KS3)" evidence="10">
    <location>
        <begin position="10"/>
        <end position="432"/>
    </location>
</feature>
<dbReference type="Pfam" id="PF00698">
    <property type="entry name" value="Acyl_transf_1"/>
    <property type="match status" value="2"/>
</dbReference>
<dbReference type="Gene3D" id="3.30.70.250">
    <property type="entry name" value="Malonyl-CoA ACP transacylase, ACP-binding"/>
    <property type="match status" value="1"/>
</dbReference>
<dbReference type="OrthoDB" id="139272at2"/>
<proteinExistence type="predicted"/>
<dbReference type="GO" id="GO:0004315">
    <property type="term" value="F:3-oxoacyl-[acyl-carrier-protein] synthase activity"/>
    <property type="evidence" value="ECO:0007669"/>
    <property type="project" value="InterPro"/>
</dbReference>
<keyword evidence="8" id="KW-1133">Transmembrane helix</keyword>
<dbReference type="EMBL" id="BIFR01000002">
    <property type="protein sequence ID" value="GCE15723.1"/>
    <property type="molecule type" value="Genomic_DNA"/>
</dbReference>
<dbReference type="InterPro" id="IPR014030">
    <property type="entry name" value="Ketoacyl_synth_N"/>
</dbReference>
<keyword evidence="8" id="KW-0812">Transmembrane</keyword>
<dbReference type="InterPro" id="IPR014031">
    <property type="entry name" value="Ketoacyl_synth_C"/>
</dbReference>
<organism evidence="11 12">
    <name type="scientific">Tengunoibacter tsumagoiensis</name>
    <dbReference type="NCBI Taxonomy" id="2014871"/>
    <lineage>
        <taxon>Bacteria</taxon>
        <taxon>Bacillati</taxon>
        <taxon>Chloroflexota</taxon>
        <taxon>Ktedonobacteria</taxon>
        <taxon>Ktedonobacterales</taxon>
        <taxon>Dictyobacteraceae</taxon>
        <taxon>Tengunoibacter</taxon>
    </lineage>
</organism>
<dbReference type="InterPro" id="IPR036736">
    <property type="entry name" value="ACP-like_sf"/>
</dbReference>
<dbReference type="PROSITE" id="PS00606">
    <property type="entry name" value="KS3_1"/>
    <property type="match status" value="2"/>
</dbReference>
<dbReference type="SUPFAM" id="SSF55048">
    <property type="entry name" value="Probable ACP-binding domain of malonyl-CoA ACP transacylase"/>
    <property type="match status" value="1"/>
</dbReference>
<dbReference type="InterPro" id="IPR018201">
    <property type="entry name" value="Ketoacyl_synth_AS"/>
</dbReference>
<dbReference type="GO" id="GO:0031177">
    <property type="term" value="F:phosphopantetheine binding"/>
    <property type="evidence" value="ECO:0007669"/>
    <property type="project" value="InterPro"/>
</dbReference>
<dbReference type="Pfam" id="PF02801">
    <property type="entry name" value="Ketoacyl-synt_C"/>
    <property type="match status" value="2"/>
</dbReference>
<dbReference type="SUPFAM" id="SSF47336">
    <property type="entry name" value="ACP-like"/>
    <property type="match status" value="2"/>
</dbReference>
<evidence type="ECO:0000256" key="8">
    <source>
        <dbReference type="SAM" id="Phobius"/>
    </source>
</evidence>
<dbReference type="InterPro" id="IPR050091">
    <property type="entry name" value="PKS_NRPS_Biosynth_Enz"/>
</dbReference>
<dbReference type="InterPro" id="IPR014043">
    <property type="entry name" value="Acyl_transferase_dom"/>
</dbReference>
<reference evidence="12" key="1">
    <citation type="submission" date="2018-12" db="EMBL/GenBank/DDBJ databases">
        <title>Tengunoibacter tsumagoiensis gen. nov., sp. nov., Dictyobacter kobayashii sp. nov., D. alpinus sp. nov., and D. joshuensis sp. nov. and description of Dictyobacteraceae fam. nov. within the order Ktedonobacterales isolated from Tengu-no-mugimeshi.</title>
        <authorList>
            <person name="Wang C.M."/>
            <person name="Zheng Y."/>
            <person name="Sakai Y."/>
            <person name="Toyoda A."/>
            <person name="Minakuchi Y."/>
            <person name="Abe K."/>
            <person name="Yokota A."/>
            <person name="Yabe S."/>
        </authorList>
    </citation>
    <scope>NUCLEOTIDE SEQUENCE [LARGE SCALE GENOMIC DNA]</scope>
    <source>
        <strain evidence="12">Uno3</strain>
    </source>
</reference>
<comment type="caution">
    <text evidence="11">The sequence shown here is derived from an EMBL/GenBank/DDBJ whole genome shotgun (WGS) entry which is preliminary data.</text>
</comment>
<keyword evidence="1" id="KW-0596">Phosphopantetheine</keyword>
<keyword evidence="4" id="KW-0276">Fatty acid metabolism</keyword>
<accession>A0A402A9A2</accession>
<evidence type="ECO:0000259" key="10">
    <source>
        <dbReference type="PROSITE" id="PS52004"/>
    </source>
</evidence>
<evidence type="ECO:0000256" key="2">
    <source>
        <dbReference type="ARBA" id="ARBA00022553"/>
    </source>
</evidence>
<dbReference type="SUPFAM" id="SSF52151">
    <property type="entry name" value="FabD/lysophospholipase-like"/>
    <property type="match status" value="2"/>
</dbReference>
<sequence>MSGDNTNATGLEIAVIGLSGKFPGADDVTAFWENIRNGIESIRSLNDDELSAAGVDQALMNNPRYVKAGGFLRGVKEFDAAFFDYTPREAQLMDPQYRLLHECVWEALEDAGYQPYQHEALIGLYAGASNNIFWSATALQSLKETAELFQAMLLNDHNFTTRISYKLDLRGPSLAMNTACSSSLVAIHLACQALLSGETDIAIAGGVSINMPTSAGYLYQEGMIHSPDGHCRAFDAQAAGTVFCDGAGMVVLKRLEEAVNDRDHIYAVIRGSAMNNDGNQKAGYTAPSTQGQTAVIKAALHVAEVEPESISYVEAHGTGTVLGDPIEIEALKAAYQTEKRGYCQIGSVKSNVGHLDAASGVAGFIKTVLALQQRQIPPSLHYEQPNPRIDFAHSPFVVATRLQSWLTEGGPRRAGVSSFGIGGTNAHVILEEAPALSVSGPSRPWQLLPLSARTETALPQVIIRLKQHLEDHPELVLADVAHTLQVGRAHFSHRRALVCSSVAEAMAALDEALHMPEQPRKRAQKTPAIAFLFPGQGSQYVNMGRELYEQEAVFRAVMDDCFARAEAYGLPELKAVLYPAQESAEMQERLTHTELAQPALFSVEYALAQLLISWGLRPHSLLGHSLGEYVAACLAGVLTLEDALKMVIRHSQIMGRVRPGEMVNEVELAQFEREVQRVSFAEPRIPTLSSVTGEWAQAKEIATPGYWVQQMRAVSQSMPPLLEHESVVLVLGRGEDIRSSVPESLMILGNEDREQAHLLTVVGRLWEIGLEIDWTAFSQNEQRHRLSLPTYPFERQIFWDVMTRSDTILENKEEPSTRLSNRETAYLETVSAMVRDHSATVFSETITEIVKSHFGLTEIDSRDNFFDLGATSLDISQLCSLLSEKLGQEIPLVSFYTYPSIRALANHLSLSTDTKDGTAASTTPPHPHSAQPASPLAPSGVRTRDIAVIGMSGRFPGASNVQAFWQNIAHAVETISWFSSEELEEVGIPREVAELPAYVKAKGIIGGVEYFDANFFDYAAKEAEIMDPQFRLLHECAWEALEDAGYDPGTYEGLIGVYSGTSPNLEWMYRLGEKLTGANQFGTMLLNDREFFSTALSYKLNLRGPSVTMQTACSTSLVTIVLACQSLLAGASDIALAGGVTVTLPEKSGYLYQEGMIHSPDGHCRSFDARAVGTVFGDGAGMVVLKRLEEAVKDRDHIYAVIRGSAMNNDGNQKVGYTAPSTQGQTAVIQAALRMAEVEPESISYVEAHGTGTVMGDPIEIAALTAAFQTEKRGYCQIGSVKSNVGHLDAASGVAGFIKTVLALQQRQIPPSLHYEQPNPQIDFAHSPFVVATRLQPWLTEGGPRRAGVSSFGIGGTNAHVILEEAPALSASGPSRPWQLLPLSARTETALPQVITRLRQHLETHPELVLADVAHTLQVGRAHFAHRRALVCSSVAEAMAALDEALYTPELPRKRPQKTPPIAFLFPGQGSQYVNMGRELYEQEAVFQAVMDDCFVRAEALGLSELKAVLYPAQESPEAQERLTRTELAQPALFSVEYALAQLLISWGLRPHSLLGHSLGEYVAACLAGVLTLEDALRLVIRRGQLMGQAQPGVMVSVSLSEGELQPYLQGQLSLAASNAPELCVVAGSASEIEALEERLQQDGRRFRRLQTSHAFHSALMEPILASFEQEVRQVTLSEPRLPYLSNLTGGWIQAQEATSARYWVQHVRQTVRFGQGIDQLFENEDTILIEVGPGTTLSTFARKSQRATRESVIINLLRHPQDQQPEAACLLKGIGRLWEAGVDLEWSKLLRSEQRQRLSLPTYPFERQRFWLESGAPHEERLSLKKNLSTQKNTTISEWFYQPSWVRSMLPSSQEAAPITHCLLFQDTSDLCESLIEQLMSHGIQIIRVETGARYTQVQQNHYRLNPHSANDYKVLFNDLATANKRPEIIIHLWSRVAPASLSFEEVQMPGYYSLIYLAQSIGAQKNEKTIKIAVITRDLVEITGQEQLTPEKSTIFGPLKVIPQEYTNIQCKMIDVDYPAGQTAAPFAGRIIEECLTWSSDAQVAYRGKHRWIQEFRSVHLEKSQKPLLRTHGVYLLIGGLGGIGLTMARYLAKQYQARLILTRKSWFPAQADWEQWVREHDEHDDISRKICALRELEHYGAEVSVAQVDIAHENDVQLVINEIEARYQTLHGVVHSAGLPGGDTFRAIQEITHEAAEAQFTAKIQGVQVLQRILQGKQLDFCLLFSSVATALGGLGFCSYTAANQYLDTFVQRQNQTDGPPWLCINWDAWAFLEGVDTSTAFGQSIIATAIVPDQEGEELFQQILTSRFESQLFVSTTDLNERIRTWIHGTGERQRERQNTASFARPDLANPYIEPKSDMEMKLVELWKDFFRIEQVGVRDNFFELGASSLDAIQITRLLQEKLKRNIPIVTIFTYPTIALLASFLVSDVDQETDHAIQQEELVEGRQRVAGRRSRRMQEDE</sequence>
<keyword evidence="3" id="KW-0808">Transferase</keyword>
<dbReference type="PROSITE" id="PS50075">
    <property type="entry name" value="CARRIER"/>
    <property type="match status" value="2"/>
</dbReference>
<dbReference type="InterPro" id="IPR020806">
    <property type="entry name" value="PKS_PP-bd"/>
</dbReference>
<dbReference type="Proteomes" id="UP000287352">
    <property type="component" value="Unassembled WGS sequence"/>
</dbReference>
<keyword evidence="6" id="KW-0511">Multifunctional enzyme</keyword>
<dbReference type="Gene3D" id="3.30.70.3290">
    <property type="match status" value="2"/>
</dbReference>
<dbReference type="InterPro" id="IPR006162">
    <property type="entry name" value="Ppantetheine_attach_site"/>
</dbReference>
<feature type="transmembrane region" description="Helical" evidence="8">
    <location>
        <begin position="2075"/>
        <end position="2095"/>
    </location>
</feature>
<dbReference type="Pfam" id="PF21394">
    <property type="entry name" value="Beta-ketacyl_N"/>
    <property type="match status" value="1"/>
</dbReference>
<dbReference type="PROSITE" id="PS00012">
    <property type="entry name" value="PHOSPHOPANTETHEINE"/>
    <property type="match status" value="1"/>
</dbReference>
<keyword evidence="2" id="KW-0597">Phosphoprotein</keyword>
<dbReference type="Pfam" id="PF00109">
    <property type="entry name" value="ketoacyl-synt"/>
    <property type="match status" value="2"/>
</dbReference>
<dbReference type="Gene3D" id="1.10.1200.10">
    <property type="entry name" value="ACP-like"/>
    <property type="match status" value="2"/>
</dbReference>
<protein>
    <recommendedName>
        <fullName evidence="13">Polyketide synthase</fullName>
    </recommendedName>
</protein>
<feature type="compositionally biased region" description="Low complexity" evidence="7">
    <location>
        <begin position="928"/>
        <end position="939"/>
    </location>
</feature>
<name>A0A402A9A2_9CHLR</name>
<dbReference type="InterPro" id="IPR016035">
    <property type="entry name" value="Acyl_Trfase/lysoPLipase"/>
</dbReference>
<dbReference type="SMART" id="SM00822">
    <property type="entry name" value="PKS_KR"/>
    <property type="match status" value="1"/>
</dbReference>
<dbReference type="FunFam" id="3.40.47.10:FF:000042">
    <property type="entry name" value="Polyketide synthase Pks13"/>
    <property type="match status" value="2"/>
</dbReference>
<keyword evidence="5" id="KW-0443">Lipid metabolism</keyword>
<dbReference type="CDD" id="cd00833">
    <property type="entry name" value="PKS"/>
    <property type="match status" value="2"/>
</dbReference>
<dbReference type="InterPro" id="IPR001227">
    <property type="entry name" value="Ac_transferase_dom_sf"/>
</dbReference>
<dbReference type="Pfam" id="PF22621">
    <property type="entry name" value="CurL-like_PKS_C"/>
    <property type="match status" value="2"/>
</dbReference>
<evidence type="ECO:0008006" key="13">
    <source>
        <dbReference type="Google" id="ProtNLM"/>
    </source>
</evidence>
<dbReference type="SUPFAM" id="SSF51735">
    <property type="entry name" value="NAD(P)-binding Rossmann-fold domains"/>
    <property type="match status" value="2"/>
</dbReference>
<keyword evidence="12" id="KW-1185">Reference proteome</keyword>
<feature type="region of interest" description="Disordered" evidence="7">
    <location>
        <begin position="914"/>
        <end position="939"/>
    </location>
</feature>
<dbReference type="PANTHER" id="PTHR43775:SF51">
    <property type="entry name" value="INACTIVE PHENOLPHTHIOCEROL SYNTHESIS POLYKETIDE SYNTHASE TYPE I PKS1-RELATED"/>
    <property type="match status" value="1"/>
</dbReference>
<dbReference type="InterPro" id="IPR049490">
    <property type="entry name" value="C883_1060-like_KR_N"/>
</dbReference>
<dbReference type="PROSITE" id="PS52004">
    <property type="entry name" value="KS3_2"/>
    <property type="match status" value="2"/>
</dbReference>
<evidence type="ECO:0000256" key="4">
    <source>
        <dbReference type="ARBA" id="ARBA00022832"/>
    </source>
</evidence>
<evidence type="ECO:0000313" key="11">
    <source>
        <dbReference type="EMBL" id="GCE15723.1"/>
    </source>
</evidence>
<gene>
    <name evidence="11" type="ORF">KTT_55820</name>
</gene>